<evidence type="ECO:0000313" key="3">
    <source>
        <dbReference type="Proteomes" id="UP000434172"/>
    </source>
</evidence>
<proteinExistence type="predicted"/>
<accession>A0A8H3ZQY9</accession>
<organism evidence="2 3">
    <name type="scientific">Colletotrichum asianum</name>
    <dbReference type="NCBI Taxonomy" id="702518"/>
    <lineage>
        <taxon>Eukaryota</taxon>
        <taxon>Fungi</taxon>
        <taxon>Dikarya</taxon>
        <taxon>Ascomycota</taxon>
        <taxon>Pezizomycotina</taxon>
        <taxon>Sordariomycetes</taxon>
        <taxon>Hypocreomycetidae</taxon>
        <taxon>Glomerellales</taxon>
        <taxon>Glomerellaceae</taxon>
        <taxon>Colletotrichum</taxon>
        <taxon>Colletotrichum gloeosporioides species complex</taxon>
    </lineage>
</organism>
<evidence type="ECO:0000313" key="2">
    <source>
        <dbReference type="EMBL" id="KAF0324382.1"/>
    </source>
</evidence>
<protein>
    <submittedName>
        <fullName evidence="2">Uncharacterized protein</fullName>
    </submittedName>
</protein>
<gene>
    <name evidence="2" type="ORF">GQ607_008331</name>
</gene>
<dbReference type="OrthoDB" id="4842000at2759"/>
<dbReference type="EMBL" id="WOWK01000044">
    <property type="protein sequence ID" value="KAF0324382.1"/>
    <property type="molecule type" value="Genomic_DNA"/>
</dbReference>
<reference evidence="2 3" key="1">
    <citation type="submission" date="2019-12" db="EMBL/GenBank/DDBJ databases">
        <title>A genome sequence resource for the geographically widespread anthracnose pathogen Colletotrichum asianum.</title>
        <authorList>
            <person name="Meng Y."/>
        </authorList>
    </citation>
    <scope>NUCLEOTIDE SEQUENCE [LARGE SCALE GENOMIC DNA]</scope>
    <source>
        <strain evidence="2 3">ICMP 18580</strain>
    </source>
</reference>
<keyword evidence="3" id="KW-1185">Reference proteome</keyword>
<dbReference type="Proteomes" id="UP000434172">
    <property type="component" value="Unassembled WGS sequence"/>
</dbReference>
<name>A0A8H3ZQY9_9PEZI</name>
<feature type="region of interest" description="Disordered" evidence="1">
    <location>
        <begin position="418"/>
        <end position="439"/>
    </location>
</feature>
<evidence type="ECO:0000256" key="1">
    <source>
        <dbReference type="SAM" id="MobiDB-lite"/>
    </source>
</evidence>
<comment type="caution">
    <text evidence="2">The sequence shown here is derived from an EMBL/GenBank/DDBJ whole genome shotgun (WGS) entry which is preliminary data.</text>
</comment>
<sequence>MADAQLTCSRADDFVIVSRPKKGTAFVEARLYDGYNYTDKGWQQILAHLERELSPDKLNDDAVISLETDLTNTPLSKHVPQGIFQSLRVVDIQGLDPATRQISARDVAIKFNPYKFSSEAFDRQKASVLPIAAIDGLWELGTTVDTRSRVTRWVMDTGASRLEHDASMPFPSKLGNSIVFVLGLKEPGNSNMALILLHFAAPGLNFKDITTKAIKSPSTMHIVLVSNISNYHWTWSENEVGPEIQTTTCTVGFDTLEALPNVLAICTSSTSNLPIQNSFSRITMTFTVASLSSPPMWLPQRFEILRSLFQAYVDAGVITCNDKLDDYRDATNGSKTEKDTPGLQILELAKHIENDISARLLRQIVIRALTTDLMDEGCDMATAVGAVRKCHGLFVAQRTTIANQGSIGDKAQAAAGTSAGVERAGMETKEEPETASCQRGASPDWILDDFVDLGEACDSILSDFVDLGEEYRLLQVDSDSQC</sequence>
<dbReference type="AlphaFoldDB" id="A0A8H3ZQY9"/>